<dbReference type="AlphaFoldDB" id="A0A378I0S0"/>
<dbReference type="InterPro" id="IPR000086">
    <property type="entry name" value="NUDIX_hydrolase_dom"/>
</dbReference>
<evidence type="ECO:0000256" key="15">
    <source>
        <dbReference type="ARBA" id="ARBA00041979"/>
    </source>
</evidence>
<dbReference type="GO" id="GO:0008413">
    <property type="term" value="F:8-oxo-7,8-dihydroguanosine triphosphate pyrophosphatase activity"/>
    <property type="evidence" value="ECO:0007669"/>
    <property type="project" value="InterPro"/>
</dbReference>
<evidence type="ECO:0000256" key="17">
    <source>
        <dbReference type="PIRSR" id="PIRSR603561-1"/>
    </source>
</evidence>
<comment type="similarity">
    <text evidence="2">Belongs to the Nudix hydrolase family.</text>
</comment>
<keyword evidence="8 18" id="KW-0460">Magnesium</keyword>
<dbReference type="PANTHER" id="PTHR47707">
    <property type="entry name" value="8-OXO-DGTP DIPHOSPHATASE"/>
    <property type="match status" value="1"/>
</dbReference>
<dbReference type="GO" id="GO:0044716">
    <property type="term" value="F:8-oxo-GDP phosphatase activity"/>
    <property type="evidence" value="ECO:0007669"/>
    <property type="project" value="TreeGrafter"/>
</dbReference>
<feature type="binding site" evidence="18">
    <location>
        <position position="36"/>
    </location>
    <ligand>
        <name>Mg(2+)</name>
        <dbReference type="ChEBI" id="CHEBI:18420"/>
    </ligand>
</feature>
<dbReference type="GO" id="GO:0006281">
    <property type="term" value="P:DNA repair"/>
    <property type="evidence" value="ECO:0007669"/>
    <property type="project" value="UniProtKB-KW"/>
</dbReference>
<gene>
    <name evidence="20" type="primary">mutT_1</name>
    <name evidence="20" type="ORF">NCTC13315_01331</name>
</gene>
<evidence type="ECO:0000256" key="7">
    <source>
        <dbReference type="ARBA" id="ARBA00022801"/>
    </source>
</evidence>
<evidence type="ECO:0000256" key="18">
    <source>
        <dbReference type="PIRSR" id="PIRSR603561-2"/>
    </source>
</evidence>
<keyword evidence="4" id="KW-0235">DNA replication</keyword>
<dbReference type="GO" id="GO:0044715">
    <property type="term" value="F:8-oxo-dGDP phosphatase activity"/>
    <property type="evidence" value="ECO:0007669"/>
    <property type="project" value="TreeGrafter"/>
</dbReference>
<dbReference type="FunFam" id="3.90.79.10:FF:000014">
    <property type="entry name" value="8-oxo-dGTP diphosphatase MutT"/>
    <property type="match status" value="1"/>
</dbReference>
<evidence type="ECO:0000256" key="10">
    <source>
        <dbReference type="ARBA" id="ARBA00035861"/>
    </source>
</evidence>
<keyword evidence="7 20" id="KW-0378">Hydrolase</keyword>
<dbReference type="CDD" id="cd03425">
    <property type="entry name" value="NUDIX_MutT_NudA_like"/>
    <property type="match status" value="1"/>
</dbReference>
<dbReference type="PANTHER" id="PTHR47707:SF1">
    <property type="entry name" value="NUDIX HYDROLASE FAMILY PROTEIN"/>
    <property type="match status" value="1"/>
</dbReference>
<dbReference type="Pfam" id="PF14815">
    <property type="entry name" value="NUDIX_4"/>
    <property type="match status" value="1"/>
</dbReference>
<evidence type="ECO:0000256" key="14">
    <source>
        <dbReference type="ARBA" id="ARBA00041592"/>
    </source>
</evidence>
<evidence type="ECO:0000256" key="13">
    <source>
        <dbReference type="ARBA" id="ARBA00040794"/>
    </source>
</evidence>
<evidence type="ECO:0000256" key="12">
    <source>
        <dbReference type="ARBA" id="ARBA00038905"/>
    </source>
</evidence>
<dbReference type="InterPro" id="IPR020476">
    <property type="entry name" value="Nudix_hydrolase"/>
</dbReference>
<dbReference type="InterPro" id="IPR029119">
    <property type="entry name" value="MutY_C"/>
</dbReference>
<feature type="binding site" evidence="18">
    <location>
        <position position="56"/>
    </location>
    <ligand>
        <name>Mg(2+)</name>
        <dbReference type="ChEBI" id="CHEBI:18420"/>
    </ligand>
</feature>
<name>A0A378I0S0_9GAMM</name>
<evidence type="ECO:0000256" key="9">
    <source>
        <dbReference type="ARBA" id="ARBA00023204"/>
    </source>
</evidence>
<keyword evidence="9" id="KW-0234">DNA repair</keyword>
<dbReference type="InterPro" id="IPR020084">
    <property type="entry name" value="NUDIX_hydrolase_CS"/>
</dbReference>
<protein>
    <recommendedName>
        <fullName evidence="13">8-oxo-dGTP diphosphatase</fullName>
        <ecNumber evidence="12">3.6.1.55</ecNumber>
    </recommendedName>
    <alternativeName>
        <fullName evidence="16">7,8-dihydro-8-oxoguanine-triphosphatase</fullName>
    </alternativeName>
    <alternativeName>
        <fullName evidence="15">Mutator protein MutT</fullName>
    </alternativeName>
    <alternativeName>
        <fullName evidence="14">dGTP pyrophosphohydrolase</fullName>
    </alternativeName>
</protein>
<accession>A0A378I0S0</accession>
<evidence type="ECO:0000313" key="20">
    <source>
        <dbReference type="EMBL" id="STX28797.1"/>
    </source>
</evidence>
<feature type="binding site" evidence="17">
    <location>
        <begin position="33"/>
        <end position="36"/>
    </location>
    <ligand>
        <name>8-oxo-dGTP</name>
        <dbReference type="ChEBI" id="CHEBI:77896"/>
    </ligand>
</feature>
<dbReference type="SUPFAM" id="SSF55811">
    <property type="entry name" value="Nudix"/>
    <property type="match status" value="1"/>
</dbReference>
<sequence>MSIKVVVCIIINSENQVLITKRPLHVDHGGFWEFPGGKIENSETPYNALVREIKEEVGLQVLDAQYLTEINHDYKCKRVTLLVYRVLSFQGIPSCRENQIDLRWVNLNDLSAYSFPEANQAIINLICN</sequence>
<evidence type="ECO:0000256" key="11">
    <source>
        <dbReference type="ARBA" id="ARBA00036904"/>
    </source>
</evidence>
<dbReference type="GO" id="GO:0035539">
    <property type="term" value="F:8-oxo-7,8-dihydrodeoxyguanosine triphosphate pyrophosphatase activity"/>
    <property type="evidence" value="ECO:0007669"/>
    <property type="project" value="UniProtKB-EC"/>
</dbReference>
<dbReference type="GO" id="GO:0046872">
    <property type="term" value="F:metal ion binding"/>
    <property type="evidence" value="ECO:0007669"/>
    <property type="project" value="UniProtKB-KW"/>
</dbReference>
<proteinExistence type="inferred from homology"/>
<dbReference type="InterPro" id="IPR047127">
    <property type="entry name" value="MutT-like"/>
</dbReference>
<keyword evidence="6" id="KW-0227">DNA damage</keyword>
<evidence type="ECO:0000313" key="21">
    <source>
        <dbReference type="Proteomes" id="UP000254968"/>
    </source>
</evidence>
<keyword evidence="21" id="KW-1185">Reference proteome</keyword>
<feature type="domain" description="Nudix hydrolase" evidence="19">
    <location>
        <begin position="1"/>
        <end position="126"/>
    </location>
</feature>
<keyword evidence="3" id="KW-0515">Mutator protein</keyword>
<evidence type="ECO:0000256" key="4">
    <source>
        <dbReference type="ARBA" id="ARBA00022705"/>
    </source>
</evidence>
<comment type="cofactor">
    <cofactor evidence="1 18">
        <name>Mg(2+)</name>
        <dbReference type="ChEBI" id="CHEBI:18420"/>
    </cofactor>
</comment>
<comment type="catalytic activity">
    <reaction evidence="10">
        <text>8-oxo-dGTP + H2O = 8-oxo-dGMP + diphosphate + H(+)</text>
        <dbReference type="Rhea" id="RHEA:31575"/>
        <dbReference type="ChEBI" id="CHEBI:15377"/>
        <dbReference type="ChEBI" id="CHEBI:15378"/>
        <dbReference type="ChEBI" id="CHEBI:33019"/>
        <dbReference type="ChEBI" id="CHEBI:63224"/>
        <dbReference type="ChEBI" id="CHEBI:77896"/>
        <dbReference type="EC" id="3.6.1.55"/>
    </reaction>
</comment>
<organism evidence="20 21">
    <name type="scientific">Legionella beliardensis</name>
    <dbReference type="NCBI Taxonomy" id="91822"/>
    <lineage>
        <taxon>Bacteria</taxon>
        <taxon>Pseudomonadati</taxon>
        <taxon>Pseudomonadota</taxon>
        <taxon>Gammaproteobacteria</taxon>
        <taxon>Legionellales</taxon>
        <taxon>Legionellaceae</taxon>
        <taxon>Legionella</taxon>
    </lineage>
</organism>
<evidence type="ECO:0000256" key="6">
    <source>
        <dbReference type="ARBA" id="ARBA00022763"/>
    </source>
</evidence>
<dbReference type="PROSITE" id="PS00893">
    <property type="entry name" value="NUDIX_BOX"/>
    <property type="match status" value="1"/>
</dbReference>
<dbReference type="PROSITE" id="PS51462">
    <property type="entry name" value="NUDIX"/>
    <property type="match status" value="1"/>
</dbReference>
<dbReference type="EMBL" id="UGNV01000001">
    <property type="protein sequence ID" value="STX28797.1"/>
    <property type="molecule type" value="Genomic_DNA"/>
</dbReference>
<dbReference type="InterPro" id="IPR003561">
    <property type="entry name" value="Mutator_MutT"/>
</dbReference>
<dbReference type="Gene3D" id="3.90.79.10">
    <property type="entry name" value="Nucleoside Triphosphate Pyrophosphohydrolase"/>
    <property type="match status" value="1"/>
</dbReference>
<reference evidence="20 21" key="1">
    <citation type="submission" date="2018-06" db="EMBL/GenBank/DDBJ databases">
        <authorList>
            <consortium name="Pathogen Informatics"/>
            <person name="Doyle S."/>
        </authorList>
    </citation>
    <scope>NUCLEOTIDE SEQUENCE [LARGE SCALE GENOMIC DNA]</scope>
    <source>
        <strain evidence="20 21">NCTC13315</strain>
    </source>
</reference>
<comment type="catalytic activity">
    <reaction evidence="11">
        <text>8-oxo-GTP + H2O = 8-oxo-GMP + diphosphate + H(+)</text>
        <dbReference type="Rhea" id="RHEA:67616"/>
        <dbReference type="ChEBI" id="CHEBI:15377"/>
        <dbReference type="ChEBI" id="CHEBI:15378"/>
        <dbReference type="ChEBI" id="CHEBI:33019"/>
        <dbReference type="ChEBI" id="CHEBI:143553"/>
        <dbReference type="ChEBI" id="CHEBI:145694"/>
    </reaction>
</comment>
<evidence type="ECO:0000256" key="1">
    <source>
        <dbReference type="ARBA" id="ARBA00001946"/>
    </source>
</evidence>
<dbReference type="NCBIfam" id="TIGR00586">
    <property type="entry name" value="mutt"/>
    <property type="match status" value="1"/>
</dbReference>
<evidence type="ECO:0000256" key="2">
    <source>
        <dbReference type="ARBA" id="ARBA00005582"/>
    </source>
</evidence>
<dbReference type="GO" id="GO:0006260">
    <property type="term" value="P:DNA replication"/>
    <property type="evidence" value="ECO:0007669"/>
    <property type="project" value="UniProtKB-KW"/>
</dbReference>
<evidence type="ECO:0000256" key="3">
    <source>
        <dbReference type="ARBA" id="ARBA00022457"/>
    </source>
</evidence>
<dbReference type="PRINTS" id="PR00502">
    <property type="entry name" value="NUDIXFAMILY"/>
</dbReference>
<keyword evidence="5 18" id="KW-0479">Metal-binding</keyword>
<feature type="binding site" evidence="17">
    <location>
        <position position="22"/>
    </location>
    <ligand>
        <name>8-oxo-dGTP</name>
        <dbReference type="ChEBI" id="CHEBI:77896"/>
    </ligand>
</feature>
<evidence type="ECO:0000259" key="19">
    <source>
        <dbReference type="PROSITE" id="PS51462"/>
    </source>
</evidence>
<feature type="binding site" evidence="17">
    <location>
        <position position="119"/>
    </location>
    <ligand>
        <name>8-oxo-dGTP</name>
        <dbReference type="ChEBI" id="CHEBI:77896"/>
    </ligand>
</feature>
<dbReference type="OrthoDB" id="9810648at2"/>
<dbReference type="EC" id="3.6.1.55" evidence="12"/>
<dbReference type="InterPro" id="IPR015797">
    <property type="entry name" value="NUDIX_hydrolase-like_dom_sf"/>
</dbReference>
<evidence type="ECO:0000256" key="8">
    <source>
        <dbReference type="ARBA" id="ARBA00022842"/>
    </source>
</evidence>
<dbReference type="RefSeq" id="WP_115302518.1">
    <property type="nucleotide sequence ID" value="NZ_CAAAHO010000001.1"/>
</dbReference>
<dbReference type="Proteomes" id="UP000254968">
    <property type="component" value="Unassembled WGS sequence"/>
</dbReference>
<evidence type="ECO:0000256" key="16">
    <source>
        <dbReference type="ARBA" id="ARBA00042798"/>
    </source>
</evidence>
<evidence type="ECO:0000256" key="5">
    <source>
        <dbReference type="ARBA" id="ARBA00022723"/>
    </source>
</evidence>